<feature type="compositionally biased region" description="Low complexity" evidence="1">
    <location>
        <begin position="193"/>
        <end position="212"/>
    </location>
</feature>
<sequence length="636" mass="67135">MRERSHPETIVPRTKRAYADRNLRISRGEDGMSWMSLYAPAPTIEAIWDQCTYTAQAARGPHEKRTIAQQRADIAAALLLGLRLGESGVHAPAPAPAPGFDPVPAPAPDAEPGPDLAPDPGLAADDGSRTNASADAGADRSGSAGPAPVRPSSVEPGPASFPEAAANSAAGTQEPAEVHSSVSANDVHAANPAQPAASSTGQGSAAATSGMADSGRGEWVPAPEPDPCPDGAYPDPKRYGTAFYPWQLPLFDDPNYRDPSFREPDPRNEPDWHPTAQLPMLNAAQTFPMGASFGLADLSGTAASDGSGAAASAAQCGPMTAAGEPWPTLPQVLPVVLIPAISLLGGTNEPAWMEGVGPMSMEVAKHLASHAPSFLRVLVDPISNVPLDIAPERYRITQAMRTMLRIRDEYCQFPGCLAKAVNCDVDHIKRFETGGRTIYNNLENLCAHHHILKHFKDDKDRYGRPRCLAEPERQTLTLRGWTPTMEESGRISWTSPSGRYLPPEESEMLPPAYPEWLKKYIDDVVARQPGNKPAPMPDAMTPGGGGDQSGGGGGSVRGVAGVGLAGSSGQAAPLVQWVEEAAAQLAEMVGAEDGEWDAGNMPEPPVELTSDTEADEVLDQLAVEHALRHPYLGLAA</sequence>
<evidence type="ECO:0000313" key="4">
    <source>
        <dbReference type="Proteomes" id="UP000711614"/>
    </source>
</evidence>
<evidence type="ECO:0000313" key="3">
    <source>
        <dbReference type="EMBL" id="MBP2414507.1"/>
    </source>
</evidence>
<organism evidence="3 4">
    <name type="scientific">Arthrobacter stackebrandtii</name>
    <dbReference type="NCBI Taxonomy" id="272161"/>
    <lineage>
        <taxon>Bacteria</taxon>
        <taxon>Bacillati</taxon>
        <taxon>Actinomycetota</taxon>
        <taxon>Actinomycetes</taxon>
        <taxon>Micrococcales</taxon>
        <taxon>Micrococcaceae</taxon>
        <taxon>Arthrobacter</taxon>
    </lineage>
</organism>
<feature type="domain" description="HNH nuclease" evidence="2">
    <location>
        <begin position="399"/>
        <end position="451"/>
    </location>
</feature>
<gene>
    <name evidence="3" type="ORF">JOF48_003306</name>
</gene>
<feature type="region of interest" description="Disordered" evidence="1">
    <location>
        <begin position="254"/>
        <end position="275"/>
    </location>
</feature>
<feature type="compositionally biased region" description="Gly residues" evidence="1">
    <location>
        <begin position="542"/>
        <end position="557"/>
    </location>
</feature>
<proteinExistence type="predicted"/>
<dbReference type="EMBL" id="JAGIOI010000001">
    <property type="protein sequence ID" value="MBP2414507.1"/>
    <property type="molecule type" value="Genomic_DNA"/>
</dbReference>
<feature type="compositionally biased region" description="Basic and acidic residues" evidence="1">
    <location>
        <begin position="254"/>
        <end position="272"/>
    </location>
</feature>
<dbReference type="Proteomes" id="UP000711614">
    <property type="component" value="Unassembled WGS sequence"/>
</dbReference>
<feature type="compositionally biased region" description="Low complexity" evidence="1">
    <location>
        <begin position="158"/>
        <end position="170"/>
    </location>
</feature>
<evidence type="ECO:0000259" key="2">
    <source>
        <dbReference type="SMART" id="SM00507"/>
    </source>
</evidence>
<feature type="compositionally biased region" description="Low complexity" evidence="1">
    <location>
        <begin position="132"/>
        <end position="147"/>
    </location>
</feature>
<dbReference type="SMART" id="SM00507">
    <property type="entry name" value="HNHc"/>
    <property type="match status" value="1"/>
</dbReference>
<reference evidence="3 4" key="1">
    <citation type="submission" date="2021-03" db="EMBL/GenBank/DDBJ databases">
        <title>Sequencing the genomes of 1000 actinobacteria strains.</title>
        <authorList>
            <person name="Klenk H.-P."/>
        </authorList>
    </citation>
    <scope>NUCLEOTIDE SEQUENCE [LARGE SCALE GENOMIC DNA]</scope>
    <source>
        <strain evidence="3 4">DSM 16005</strain>
    </source>
</reference>
<keyword evidence="4" id="KW-1185">Reference proteome</keyword>
<name>A0ABS4Z1A9_9MICC</name>
<accession>A0ABS4Z1A9</accession>
<comment type="caution">
    <text evidence="3">The sequence shown here is derived from an EMBL/GenBank/DDBJ whole genome shotgun (WGS) entry which is preliminary data.</text>
</comment>
<protein>
    <recommendedName>
        <fullName evidence="2">HNH nuclease domain-containing protein</fullName>
    </recommendedName>
</protein>
<dbReference type="CDD" id="cd00085">
    <property type="entry name" value="HNHc"/>
    <property type="match status" value="1"/>
</dbReference>
<evidence type="ECO:0000256" key="1">
    <source>
        <dbReference type="SAM" id="MobiDB-lite"/>
    </source>
</evidence>
<feature type="compositionally biased region" description="Pro residues" evidence="1">
    <location>
        <begin position="93"/>
        <end position="117"/>
    </location>
</feature>
<feature type="region of interest" description="Disordered" evidence="1">
    <location>
        <begin position="90"/>
        <end position="236"/>
    </location>
</feature>
<dbReference type="InterPro" id="IPR003615">
    <property type="entry name" value="HNH_nuc"/>
</dbReference>
<feature type="region of interest" description="Disordered" evidence="1">
    <location>
        <begin position="527"/>
        <end position="557"/>
    </location>
</feature>